<dbReference type="PANTHER" id="PTHR31286:SF176">
    <property type="entry name" value="DUF4283 DOMAIN PROTEIN"/>
    <property type="match status" value="1"/>
</dbReference>
<protein>
    <recommendedName>
        <fullName evidence="4">DUF4283 domain-containing protein</fullName>
    </recommendedName>
</protein>
<comment type="caution">
    <text evidence="2">The sequence shown here is derived from an EMBL/GenBank/DDBJ whole genome shotgun (WGS) entry which is preliminary data.</text>
</comment>
<dbReference type="PANTHER" id="PTHR31286">
    <property type="entry name" value="GLYCINE-RICH CELL WALL STRUCTURAL PROTEIN 1.8-LIKE"/>
    <property type="match status" value="1"/>
</dbReference>
<accession>A0AAV1X1P8</accession>
<reference evidence="2 3" key="1">
    <citation type="submission" date="2024-03" db="EMBL/GenBank/DDBJ databases">
        <authorList>
            <person name="Martinez-Hernandez J."/>
        </authorList>
    </citation>
    <scope>NUCLEOTIDE SEQUENCE [LARGE SCALE GENOMIC DNA]</scope>
</reference>
<evidence type="ECO:0008006" key="4">
    <source>
        <dbReference type="Google" id="ProtNLM"/>
    </source>
</evidence>
<dbReference type="AlphaFoldDB" id="A0AAV1X1P8"/>
<name>A0AAV1X1P8_LUPLU</name>
<dbReference type="InterPro" id="IPR040256">
    <property type="entry name" value="At4g02000-like"/>
</dbReference>
<evidence type="ECO:0000256" key="1">
    <source>
        <dbReference type="SAM" id="MobiDB-lite"/>
    </source>
</evidence>
<sequence length="174" mass="19914">MVSLGRGYYDFSFSSLDDMRSVCAVGAWNLHPGFLRLYLWTPDFNPALQKFTHAQCWVKIIGLPQEYWSPRIIFSIAGGIGTPISLDEATNNRTFGHFARVLVDMDLKSDLPNKIMVEREGYAFFVELEYEKLPQYCNGCQTIGHMVSNCRKKMKETTKTGTATRKKPIQKDMQ</sequence>
<feature type="region of interest" description="Disordered" evidence="1">
    <location>
        <begin position="155"/>
        <end position="174"/>
    </location>
</feature>
<proteinExistence type="predicted"/>
<organism evidence="2 3">
    <name type="scientific">Lupinus luteus</name>
    <name type="common">European yellow lupine</name>
    <dbReference type="NCBI Taxonomy" id="3873"/>
    <lineage>
        <taxon>Eukaryota</taxon>
        <taxon>Viridiplantae</taxon>
        <taxon>Streptophyta</taxon>
        <taxon>Embryophyta</taxon>
        <taxon>Tracheophyta</taxon>
        <taxon>Spermatophyta</taxon>
        <taxon>Magnoliopsida</taxon>
        <taxon>eudicotyledons</taxon>
        <taxon>Gunneridae</taxon>
        <taxon>Pentapetalae</taxon>
        <taxon>rosids</taxon>
        <taxon>fabids</taxon>
        <taxon>Fabales</taxon>
        <taxon>Fabaceae</taxon>
        <taxon>Papilionoideae</taxon>
        <taxon>50 kb inversion clade</taxon>
        <taxon>genistoids sensu lato</taxon>
        <taxon>core genistoids</taxon>
        <taxon>Genisteae</taxon>
        <taxon>Lupinus</taxon>
    </lineage>
</organism>
<evidence type="ECO:0000313" key="2">
    <source>
        <dbReference type="EMBL" id="CAL0315585.1"/>
    </source>
</evidence>
<evidence type="ECO:0000313" key="3">
    <source>
        <dbReference type="Proteomes" id="UP001497480"/>
    </source>
</evidence>
<dbReference type="Proteomes" id="UP001497480">
    <property type="component" value="Unassembled WGS sequence"/>
</dbReference>
<gene>
    <name evidence="2" type="ORF">LLUT_LOCUS16645</name>
</gene>
<keyword evidence="3" id="KW-1185">Reference proteome</keyword>
<dbReference type="EMBL" id="CAXHTB010000011">
    <property type="protein sequence ID" value="CAL0315585.1"/>
    <property type="molecule type" value="Genomic_DNA"/>
</dbReference>